<dbReference type="RefSeq" id="WP_179240302.1">
    <property type="nucleotide sequence ID" value="NZ_CP058595.1"/>
</dbReference>
<reference evidence="3 4" key="1">
    <citation type="journal article" date="2006" name="Int. J. Syst. Evol. Microbiol.">
        <title>Costertonia aggregata gen. nov., sp. nov., a mesophilic marine bacterium of the family Flavobacteriaceae, isolated from a mature biofilm.</title>
        <authorList>
            <person name="Kwon K.K."/>
            <person name="Lee Y.K."/>
            <person name="Lee H.K."/>
        </authorList>
    </citation>
    <scope>NUCLEOTIDE SEQUENCE [LARGE SCALE GENOMIC DNA]</scope>
    <source>
        <strain evidence="3 4">KCCM 42265</strain>
    </source>
</reference>
<evidence type="ECO:0000256" key="1">
    <source>
        <dbReference type="SAM" id="SignalP"/>
    </source>
</evidence>
<feature type="domain" description="SnoaL-like" evidence="2">
    <location>
        <begin position="293"/>
        <end position="389"/>
    </location>
</feature>
<dbReference type="KEGG" id="cagg:HYG79_00910"/>
<dbReference type="Proteomes" id="UP000509302">
    <property type="component" value="Chromosome"/>
</dbReference>
<protein>
    <submittedName>
        <fullName evidence="3">Nuclear transport factor 2 family protein</fullName>
    </submittedName>
</protein>
<sequence>MKRLIALSAFFACTILFAQPDTEVYTFNIETEDGKIKLTNPRNISNNQGYDNQPSFYDNNTVLFASTRDGQTDILKFNIQDGSTTSWITDTPTGSEYSPLRIPESEAISAIRLDLNGLQRLYEYDITNGTSKVLLKNEKIGYHVWYTSDMLVATVLKGDRMDLVTHYIADTWPKTEQKNVGRSLQKIPNSKLVSYVSKENNDNWELKSLNPITGATKRIISLGKIEDVCWLPNGTLIAGRGKNLLKFNPKTDKDWSLLQKFTDKNINNITRLAVNKDASRLAFVAETSPENIVQEQLDAYNARNIEAFLGTYTPDVEVYDFPNTLRYKGIQEMRKRYAGFFDTTPDLNCEIKNRIVIGNKVIDEEYITANKNNFGAVAIYEVKNGKIAKVTFVR</sequence>
<dbReference type="Pfam" id="PF12680">
    <property type="entry name" value="SnoaL_2"/>
    <property type="match status" value="1"/>
</dbReference>
<dbReference type="Gene3D" id="3.10.450.50">
    <property type="match status" value="1"/>
</dbReference>
<dbReference type="Gene3D" id="2.130.10.10">
    <property type="entry name" value="YVTN repeat-like/Quinoprotein amine dehydrogenase"/>
    <property type="match status" value="1"/>
</dbReference>
<evidence type="ECO:0000313" key="4">
    <source>
        <dbReference type="Proteomes" id="UP000509302"/>
    </source>
</evidence>
<proteinExistence type="predicted"/>
<feature type="chain" id="PRO_5029020391" evidence="1">
    <location>
        <begin position="19"/>
        <end position="394"/>
    </location>
</feature>
<dbReference type="InterPro" id="IPR032710">
    <property type="entry name" value="NTF2-like_dom_sf"/>
</dbReference>
<keyword evidence="1" id="KW-0732">Signal</keyword>
<evidence type="ECO:0000313" key="3">
    <source>
        <dbReference type="EMBL" id="QLG43966.1"/>
    </source>
</evidence>
<organism evidence="3 4">
    <name type="scientific">Costertonia aggregata</name>
    <dbReference type="NCBI Taxonomy" id="343403"/>
    <lineage>
        <taxon>Bacteria</taxon>
        <taxon>Pseudomonadati</taxon>
        <taxon>Bacteroidota</taxon>
        <taxon>Flavobacteriia</taxon>
        <taxon>Flavobacteriales</taxon>
        <taxon>Flavobacteriaceae</taxon>
        <taxon>Costertonia</taxon>
    </lineage>
</organism>
<accession>A0A7H9AKF7</accession>
<evidence type="ECO:0000259" key="2">
    <source>
        <dbReference type="Pfam" id="PF12680"/>
    </source>
</evidence>
<gene>
    <name evidence="3" type="ORF">HYG79_00910</name>
</gene>
<keyword evidence="4" id="KW-1185">Reference proteome</keyword>
<dbReference type="InterPro" id="IPR015943">
    <property type="entry name" value="WD40/YVTN_repeat-like_dom_sf"/>
</dbReference>
<dbReference type="EMBL" id="CP058595">
    <property type="protein sequence ID" value="QLG43966.1"/>
    <property type="molecule type" value="Genomic_DNA"/>
</dbReference>
<dbReference type="SUPFAM" id="SSF54427">
    <property type="entry name" value="NTF2-like"/>
    <property type="match status" value="1"/>
</dbReference>
<dbReference type="AlphaFoldDB" id="A0A7H9AKF7"/>
<dbReference type="InterPro" id="IPR037401">
    <property type="entry name" value="SnoaL-like"/>
</dbReference>
<feature type="signal peptide" evidence="1">
    <location>
        <begin position="1"/>
        <end position="18"/>
    </location>
</feature>
<name>A0A7H9AKF7_9FLAO</name>
<dbReference type="SUPFAM" id="SSF69304">
    <property type="entry name" value="Tricorn protease N-terminal domain"/>
    <property type="match status" value="1"/>
</dbReference>